<name>A0AAU7DGE2_9BACT</name>
<evidence type="ECO:0000313" key="3">
    <source>
        <dbReference type="EMBL" id="XBH16763.1"/>
    </source>
</evidence>
<dbReference type="InterPro" id="IPR019734">
    <property type="entry name" value="TPR_rpt"/>
</dbReference>
<feature type="repeat" description="TPR" evidence="1">
    <location>
        <begin position="194"/>
        <end position="227"/>
    </location>
</feature>
<feature type="repeat" description="TPR" evidence="1">
    <location>
        <begin position="75"/>
        <end position="108"/>
    </location>
</feature>
<dbReference type="Pfam" id="PF13424">
    <property type="entry name" value="TPR_12"/>
    <property type="match status" value="2"/>
</dbReference>
<feature type="coiled-coil region" evidence="2">
    <location>
        <begin position="48"/>
        <end position="75"/>
    </location>
</feature>
<dbReference type="PANTHER" id="PTHR10098">
    <property type="entry name" value="RAPSYN-RELATED"/>
    <property type="match status" value="1"/>
</dbReference>
<dbReference type="EMBL" id="CP121196">
    <property type="protein sequence ID" value="XBH16763.1"/>
    <property type="molecule type" value="Genomic_DNA"/>
</dbReference>
<dbReference type="InterPro" id="IPR011990">
    <property type="entry name" value="TPR-like_helical_dom_sf"/>
</dbReference>
<sequence>MYRLGRFLQVLFFVTLVLIETPLMAARAPDTRDASASEVFGLRTAPLSPQAQEDLNELEDALKDARKRGDAQGEAHAFRAIGLLNYSNERFEDALEAFSNSLALYRQLNAEVLTATELCEMASAYTALSMDQKALDAYKQALPMWHRLDRGREAATLGKIAEIFRRLRDGAEALRFDQAALEGYTLVSDRGGQATVLNNIGLAYFAAGNKRKAVDYFQKARSAYHDLSNLAGEATALNNIAVVYTASGDNIEALASFERELDLTRKSKDRTVEAMTLNSIAVTYSRMGESLAAHKFYGQAASIYHELGDRQAESRELTALSLAIADAKRRGHKNTNTDEVLNACPEALPIVH</sequence>
<protein>
    <submittedName>
        <fullName evidence="3">Tetratricopeptide repeat protein</fullName>
    </submittedName>
</protein>
<dbReference type="Gene3D" id="1.25.40.10">
    <property type="entry name" value="Tetratricopeptide repeat domain"/>
    <property type="match status" value="2"/>
</dbReference>
<dbReference type="SUPFAM" id="SSF48452">
    <property type="entry name" value="TPR-like"/>
    <property type="match status" value="2"/>
</dbReference>
<feature type="repeat" description="TPR" evidence="1">
    <location>
        <begin position="234"/>
        <end position="267"/>
    </location>
</feature>
<evidence type="ECO:0000256" key="1">
    <source>
        <dbReference type="PROSITE-ProRule" id="PRU00339"/>
    </source>
</evidence>
<dbReference type="PROSITE" id="PS50005">
    <property type="entry name" value="TPR"/>
    <property type="match status" value="3"/>
</dbReference>
<gene>
    <name evidence="3" type="ORF">P8935_19580</name>
</gene>
<keyword evidence="1" id="KW-0802">TPR repeat</keyword>
<accession>A0AAU7DGE2</accession>
<organism evidence="3">
    <name type="scientific">Telmatobacter sp. DSM 110680</name>
    <dbReference type="NCBI Taxonomy" id="3036704"/>
    <lineage>
        <taxon>Bacteria</taxon>
        <taxon>Pseudomonadati</taxon>
        <taxon>Acidobacteriota</taxon>
        <taxon>Terriglobia</taxon>
        <taxon>Terriglobales</taxon>
        <taxon>Acidobacteriaceae</taxon>
        <taxon>Telmatobacter</taxon>
    </lineage>
</organism>
<proteinExistence type="predicted"/>
<dbReference type="SMART" id="SM00028">
    <property type="entry name" value="TPR"/>
    <property type="match status" value="5"/>
</dbReference>
<keyword evidence="2" id="KW-0175">Coiled coil</keyword>
<reference evidence="3" key="1">
    <citation type="submission" date="2023-03" db="EMBL/GenBank/DDBJ databases">
        <title>Edaphobacter sp.</title>
        <authorList>
            <person name="Huber K.J."/>
            <person name="Papendorf J."/>
            <person name="Pilke C."/>
            <person name="Bunk B."/>
            <person name="Sproeer C."/>
            <person name="Pester M."/>
        </authorList>
    </citation>
    <scope>NUCLEOTIDE SEQUENCE</scope>
    <source>
        <strain evidence="3">DSM 110680</strain>
    </source>
</reference>
<dbReference type="RefSeq" id="WP_348261991.1">
    <property type="nucleotide sequence ID" value="NZ_CP121196.1"/>
</dbReference>
<dbReference type="AlphaFoldDB" id="A0AAU7DGE2"/>
<evidence type="ECO:0000256" key="2">
    <source>
        <dbReference type="SAM" id="Coils"/>
    </source>
</evidence>